<keyword evidence="3" id="KW-1185">Reference proteome</keyword>
<protein>
    <submittedName>
        <fullName evidence="2">Uncharacterized protein</fullName>
    </submittedName>
</protein>
<dbReference type="Proteomes" id="UP000606974">
    <property type="component" value="Unassembled WGS sequence"/>
</dbReference>
<sequence length="80" mass="9056">MQALKNEEDGWLVPRQEHPSPVRGKGHSSSYLIVEEAFRRRELVAPLLGDVKEEDLISSLFRVVQEHSSPEQIESLGSCK</sequence>
<gene>
    <name evidence="2" type="ORF">GJ744_001332</name>
</gene>
<dbReference type="EMBL" id="JAACFV010000012">
    <property type="protein sequence ID" value="KAF7512397.1"/>
    <property type="molecule type" value="Genomic_DNA"/>
</dbReference>
<comment type="caution">
    <text evidence="2">The sequence shown here is derived from an EMBL/GenBank/DDBJ whole genome shotgun (WGS) entry which is preliminary data.</text>
</comment>
<feature type="region of interest" description="Disordered" evidence="1">
    <location>
        <begin position="1"/>
        <end position="27"/>
    </location>
</feature>
<organism evidence="2 3">
    <name type="scientific">Endocarpon pusillum</name>
    <dbReference type="NCBI Taxonomy" id="364733"/>
    <lineage>
        <taxon>Eukaryota</taxon>
        <taxon>Fungi</taxon>
        <taxon>Dikarya</taxon>
        <taxon>Ascomycota</taxon>
        <taxon>Pezizomycotina</taxon>
        <taxon>Eurotiomycetes</taxon>
        <taxon>Chaetothyriomycetidae</taxon>
        <taxon>Verrucariales</taxon>
        <taxon>Verrucariaceae</taxon>
        <taxon>Endocarpon</taxon>
    </lineage>
</organism>
<reference evidence="2" key="1">
    <citation type="submission" date="2020-02" db="EMBL/GenBank/DDBJ databases">
        <authorList>
            <person name="Palmer J.M."/>
        </authorList>
    </citation>
    <scope>NUCLEOTIDE SEQUENCE</scope>
    <source>
        <strain evidence="2">EPUS1.4</strain>
        <tissue evidence="2">Thallus</tissue>
    </source>
</reference>
<name>A0A8H7E7R8_9EURO</name>
<evidence type="ECO:0000313" key="3">
    <source>
        <dbReference type="Proteomes" id="UP000606974"/>
    </source>
</evidence>
<evidence type="ECO:0000313" key="2">
    <source>
        <dbReference type="EMBL" id="KAF7512397.1"/>
    </source>
</evidence>
<proteinExistence type="predicted"/>
<accession>A0A8H7E7R8</accession>
<dbReference type="AlphaFoldDB" id="A0A8H7E7R8"/>
<evidence type="ECO:0000256" key="1">
    <source>
        <dbReference type="SAM" id="MobiDB-lite"/>
    </source>
</evidence>